<dbReference type="PANTHER" id="PTHR34373">
    <property type="entry name" value="SHUGOSHIN 2"/>
    <property type="match status" value="1"/>
</dbReference>
<dbReference type="Gramene" id="FCD_00001187-RA">
    <property type="protein sequence ID" value="FCD_00001187-RA:cds"/>
    <property type="gene ID" value="FCD_00001187"/>
</dbReference>
<dbReference type="GO" id="GO:0034090">
    <property type="term" value="P:maintenance of meiotic sister chromatid cohesion"/>
    <property type="evidence" value="ECO:0007669"/>
    <property type="project" value="InterPro"/>
</dbReference>
<dbReference type="GO" id="GO:0045144">
    <property type="term" value="P:meiotic sister chromatid segregation"/>
    <property type="evidence" value="ECO:0007669"/>
    <property type="project" value="InterPro"/>
</dbReference>
<evidence type="ECO:0000313" key="5">
    <source>
        <dbReference type="EMBL" id="GMN25050.1"/>
    </source>
</evidence>
<evidence type="ECO:0000259" key="4">
    <source>
        <dbReference type="Pfam" id="PF07557"/>
    </source>
</evidence>
<dbReference type="Proteomes" id="UP001187192">
    <property type="component" value="Unassembled WGS sequence"/>
</dbReference>
<dbReference type="EMBL" id="BTGU01000001">
    <property type="protein sequence ID" value="GMN25050.1"/>
    <property type="molecule type" value="Genomic_DNA"/>
</dbReference>
<dbReference type="InterPro" id="IPR011515">
    <property type="entry name" value="Shugoshin_C"/>
</dbReference>
<dbReference type="GO" id="GO:0005634">
    <property type="term" value="C:nucleus"/>
    <property type="evidence" value="ECO:0007669"/>
    <property type="project" value="InterPro"/>
</dbReference>
<reference evidence="5" key="1">
    <citation type="submission" date="2023-07" db="EMBL/GenBank/DDBJ databases">
        <title>draft genome sequence of fig (Ficus carica).</title>
        <authorList>
            <person name="Takahashi T."/>
            <person name="Nishimura K."/>
        </authorList>
    </citation>
    <scope>NUCLEOTIDE SEQUENCE</scope>
</reference>
<organism evidence="5 6">
    <name type="scientific">Ficus carica</name>
    <name type="common">Common fig</name>
    <dbReference type="NCBI Taxonomy" id="3494"/>
    <lineage>
        <taxon>Eukaryota</taxon>
        <taxon>Viridiplantae</taxon>
        <taxon>Streptophyta</taxon>
        <taxon>Embryophyta</taxon>
        <taxon>Tracheophyta</taxon>
        <taxon>Spermatophyta</taxon>
        <taxon>Magnoliopsida</taxon>
        <taxon>eudicotyledons</taxon>
        <taxon>Gunneridae</taxon>
        <taxon>Pentapetalae</taxon>
        <taxon>rosids</taxon>
        <taxon>fabids</taxon>
        <taxon>Rosales</taxon>
        <taxon>Moraceae</taxon>
        <taxon>Ficeae</taxon>
        <taxon>Ficus</taxon>
    </lineage>
</organism>
<proteinExistence type="inferred from homology"/>
<dbReference type="AlphaFoldDB" id="A0AA87Z5Z7"/>
<evidence type="ECO:0000256" key="3">
    <source>
        <dbReference type="SAM" id="MobiDB-lite"/>
    </source>
</evidence>
<evidence type="ECO:0000256" key="1">
    <source>
        <dbReference type="ARBA" id="ARBA00010845"/>
    </source>
</evidence>
<feature type="domain" description="Shugoshin C-terminal" evidence="4">
    <location>
        <begin position="258"/>
        <end position="282"/>
    </location>
</feature>
<gene>
    <name evidence="5" type="ORF">TIFTF001_000791</name>
</gene>
<name>A0AA87Z5Z7_FICCA</name>
<keyword evidence="2" id="KW-0159">Chromosome partition</keyword>
<feature type="compositionally biased region" description="Basic and acidic residues" evidence="3">
    <location>
        <begin position="186"/>
        <end position="197"/>
    </location>
</feature>
<dbReference type="PANTHER" id="PTHR34373:SF8">
    <property type="entry name" value="SHUGOSHIN"/>
    <property type="match status" value="1"/>
</dbReference>
<protein>
    <recommendedName>
        <fullName evidence="4">Shugoshin C-terminal domain-containing protein</fullName>
    </recommendedName>
</protein>
<accession>A0AA87Z5Z7</accession>
<feature type="compositionally biased region" description="Polar residues" evidence="3">
    <location>
        <begin position="174"/>
        <end position="185"/>
    </location>
</feature>
<dbReference type="GO" id="GO:0000775">
    <property type="term" value="C:chromosome, centromeric region"/>
    <property type="evidence" value="ECO:0007669"/>
    <property type="project" value="InterPro"/>
</dbReference>
<evidence type="ECO:0000313" key="6">
    <source>
        <dbReference type="Proteomes" id="UP001187192"/>
    </source>
</evidence>
<keyword evidence="6" id="KW-1185">Reference proteome</keyword>
<evidence type="ECO:0000256" key="2">
    <source>
        <dbReference type="ARBA" id="ARBA00022829"/>
    </source>
</evidence>
<comment type="caution">
    <text evidence="5">The sequence shown here is derived from an EMBL/GenBank/DDBJ whole genome shotgun (WGS) entry which is preliminary data.</text>
</comment>
<comment type="similarity">
    <text evidence="1">Belongs to the shugoshin family.</text>
</comment>
<sequence length="284" mass="32572">MKGERMAKRASFGNVVLKKLSDITNLQTVKYTSTQDEKPMEISDSDKDKIDQLVKERMSLLKLLAERNKIIELSGAELQTLRVSLQKLQLQNWNLAQSNSQMSAELNLGRERVKALQHELMCKDALLRAKNFSQEGKTKGNRQKSCSQEGEEDAPNVAGNDEKPRHHNRGRAARSQSMGPSTTSQKLEDKEKVENKRRCLRRQSARFKSYEREPTENLFEIEDVRFDGPMQSGKEEREGERCVPDREAGLTAQRSSLGRPLRRAAEKVQSYKEVPLNIKMRRKD</sequence>
<feature type="compositionally biased region" description="Basic and acidic residues" evidence="3">
    <location>
        <begin position="233"/>
        <end position="248"/>
    </location>
</feature>
<dbReference type="Pfam" id="PF07557">
    <property type="entry name" value="Shugoshin_C"/>
    <property type="match status" value="1"/>
</dbReference>
<dbReference type="InterPro" id="IPR044693">
    <property type="entry name" value="SGO_plant"/>
</dbReference>
<feature type="region of interest" description="Disordered" evidence="3">
    <location>
        <begin position="133"/>
        <end position="264"/>
    </location>
</feature>